<sequence length="256" mass="27805">MKKRLYIVIAFFVANFVQGQVAISQAEYFWDTDPGQGNGIAIAAADGNFNSAFEKIAASGINLPGVGLHKFNIRFKDNQNLWGSTFSSVVNVEASVTEGLVEIVQGEYFWGTDPGYGNGTPIVAVDGNFNSAYEKFLSNGVPVPSTVGLYVFNIRLKDSQGLWGSTFKNVVSVENVLSLNNPATASNFNFYPNPATSTVHFDKEIKQVDIFDLNGRFVGTSSQSNLLNIADLAAGTYILKITTPDGISFTKKMIKR</sequence>
<evidence type="ECO:0000256" key="1">
    <source>
        <dbReference type="ARBA" id="ARBA00022729"/>
    </source>
</evidence>
<dbReference type="AlphaFoldDB" id="A0A4S3ZX16"/>
<evidence type="ECO:0000313" key="4">
    <source>
        <dbReference type="EMBL" id="THF50417.1"/>
    </source>
</evidence>
<dbReference type="EMBL" id="SSNZ01000003">
    <property type="protein sequence ID" value="THF50417.1"/>
    <property type="molecule type" value="Genomic_DNA"/>
</dbReference>
<feature type="signal peptide" evidence="2">
    <location>
        <begin position="1"/>
        <end position="19"/>
    </location>
</feature>
<dbReference type="OrthoDB" id="1081439at2"/>
<reference evidence="4 5" key="1">
    <citation type="submission" date="2019-04" db="EMBL/GenBank/DDBJ databases">
        <title>Flavobacterium sp. nov. isolated from construction timber.</title>
        <authorList>
            <person name="Lin S.-Y."/>
            <person name="Chang C.-T."/>
            <person name="Young C.-C."/>
        </authorList>
    </citation>
    <scope>NUCLEOTIDE SEQUENCE [LARGE SCALE GENOMIC DNA]</scope>
    <source>
        <strain evidence="4 5">CC-CTC003</strain>
    </source>
</reference>
<dbReference type="RefSeq" id="WP_136402963.1">
    <property type="nucleotide sequence ID" value="NZ_SSNZ01000003.1"/>
</dbReference>
<feature type="domain" description="Secretion system C-terminal sorting" evidence="3">
    <location>
        <begin position="191"/>
        <end position="254"/>
    </location>
</feature>
<evidence type="ECO:0000256" key="2">
    <source>
        <dbReference type="SAM" id="SignalP"/>
    </source>
</evidence>
<comment type="caution">
    <text evidence="4">The sequence shown here is derived from an EMBL/GenBank/DDBJ whole genome shotgun (WGS) entry which is preliminary data.</text>
</comment>
<keyword evidence="5" id="KW-1185">Reference proteome</keyword>
<dbReference type="InterPro" id="IPR026444">
    <property type="entry name" value="Secre_tail"/>
</dbReference>
<evidence type="ECO:0000313" key="5">
    <source>
        <dbReference type="Proteomes" id="UP000307507"/>
    </source>
</evidence>
<dbReference type="NCBIfam" id="TIGR04183">
    <property type="entry name" value="Por_Secre_tail"/>
    <property type="match status" value="1"/>
</dbReference>
<name>A0A4S3ZX16_9FLAO</name>
<dbReference type="Pfam" id="PF18962">
    <property type="entry name" value="Por_Secre_tail"/>
    <property type="match status" value="1"/>
</dbReference>
<gene>
    <name evidence="4" type="ORF">E6C50_09310</name>
</gene>
<protein>
    <submittedName>
        <fullName evidence="4">T9SS type A sorting domain-containing protein</fullName>
    </submittedName>
</protein>
<feature type="chain" id="PRO_5020957381" evidence="2">
    <location>
        <begin position="20"/>
        <end position="256"/>
    </location>
</feature>
<accession>A0A4S3ZX16</accession>
<proteinExistence type="predicted"/>
<evidence type="ECO:0000259" key="3">
    <source>
        <dbReference type="Pfam" id="PF18962"/>
    </source>
</evidence>
<dbReference type="Proteomes" id="UP000307507">
    <property type="component" value="Unassembled WGS sequence"/>
</dbReference>
<organism evidence="4 5">
    <name type="scientific">Flavobacterium supellecticarium</name>
    <dbReference type="NCBI Taxonomy" id="2565924"/>
    <lineage>
        <taxon>Bacteria</taxon>
        <taxon>Pseudomonadati</taxon>
        <taxon>Bacteroidota</taxon>
        <taxon>Flavobacteriia</taxon>
        <taxon>Flavobacteriales</taxon>
        <taxon>Flavobacteriaceae</taxon>
        <taxon>Flavobacterium</taxon>
    </lineage>
</organism>
<keyword evidence="1 2" id="KW-0732">Signal</keyword>